<proteinExistence type="predicted"/>
<reference evidence="2" key="1">
    <citation type="journal article" date="2023" name="G3 (Bethesda)">
        <title>Genome assembly and association tests identify interacting loci associated with vigor, precocity, and sex in interspecific pistachio rootstocks.</title>
        <authorList>
            <person name="Palmer W."/>
            <person name="Jacygrad E."/>
            <person name="Sagayaradj S."/>
            <person name="Cavanaugh K."/>
            <person name="Han R."/>
            <person name="Bertier L."/>
            <person name="Beede B."/>
            <person name="Kafkas S."/>
            <person name="Golino D."/>
            <person name="Preece J."/>
            <person name="Michelmore R."/>
        </authorList>
    </citation>
    <scope>NUCLEOTIDE SEQUENCE [LARGE SCALE GENOMIC DNA]</scope>
</reference>
<dbReference type="EMBL" id="CM047746">
    <property type="protein sequence ID" value="KAJ0020916.1"/>
    <property type="molecule type" value="Genomic_DNA"/>
</dbReference>
<comment type="caution">
    <text evidence="1">The sequence shown here is derived from an EMBL/GenBank/DDBJ whole genome shotgun (WGS) entry which is preliminary data.</text>
</comment>
<sequence>MCHTAIVHTCSRNEAELKECLREWKKKGAMNQLAKNLACEWAKDNIRTNSVGPWFIRTPLAEPLLNDEKLLEEVKWRTPMGRIGEPKEVSSLVAFLSLPAASYISGQTICVDGGLTVNGFFFPRA</sequence>
<protein>
    <submittedName>
        <fullName evidence="1">Uncharacterized protein</fullName>
    </submittedName>
</protein>
<keyword evidence="2" id="KW-1185">Reference proteome</keyword>
<name>A0ACC0XR87_9ROSI</name>
<evidence type="ECO:0000313" key="2">
    <source>
        <dbReference type="Proteomes" id="UP001163603"/>
    </source>
</evidence>
<evidence type="ECO:0000313" key="1">
    <source>
        <dbReference type="EMBL" id="KAJ0020916.1"/>
    </source>
</evidence>
<dbReference type="Proteomes" id="UP001163603">
    <property type="component" value="Chromosome 11"/>
</dbReference>
<gene>
    <name evidence="1" type="ORF">Pint_32727</name>
</gene>
<organism evidence="1 2">
    <name type="scientific">Pistacia integerrima</name>
    <dbReference type="NCBI Taxonomy" id="434235"/>
    <lineage>
        <taxon>Eukaryota</taxon>
        <taxon>Viridiplantae</taxon>
        <taxon>Streptophyta</taxon>
        <taxon>Embryophyta</taxon>
        <taxon>Tracheophyta</taxon>
        <taxon>Spermatophyta</taxon>
        <taxon>Magnoliopsida</taxon>
        <taxon>eudicotyledons</taxon>
        <taxon>Gunneridae</taxon>
        <taxon>Pentapetalae</taxon>
        <taxon>rosids</taxon>
        <taxon>malvids</taxon>
        <taxon>Sapindales</taxon>
        <taxon>Anacardiaceae</taxon>
        <taxon>Pistacia</taxon>
    </lineage>
</organism>
<accession>A0ACC0XR87</accession>